<evidence type="ECO:0000313" key="3">
    <source>
        <dbReference type="EMBL" id="MEJ8476007.1"/>
    </source>
</evidence>
<comment type="caution">
    <text evidence="3">The sequence shown here is derived from an EMBL/GenBank/DDBJ whole genome shotgun (WGS) entry which is preliminary data.</text>
</comment>
<feature type="region of interest" description="Disordered" evidence="1">
    <location>
        <begin position="573"/>
        <end position="611"/>
    </location>
</feature>
<name>A0ABU8TQ03_9HYPH</name>
<evidence type="ECO:0000259" key="2">
    <source>
        <dbReference type="PROSITE" id="PS51724"/>
    </source>
</evidence>
<sequence length="780" mass="81426">MAKDDNYPTSDAPPVEDPLVELARIVNRNRQPGDDVSSDRVGSTDYFAGLEDISHEASTGVSAAKAPQVRIEPVVSSDHASTVAPVSYPVSQGSEPHFAEQPVAVSEETSVQTGDFAPQDLHIDDLQSEIPTTAFPETDPQVNSEDALLDLGLEIPESKLEHGLSLDLETSLTAELEDELIGAFRQTFDAAPAAVPEIAAIEAVGAAVDEAPYRAESHEALPQEVLGYQYTENAEPAFQDSRAESSGYENSGYEPLGQTGYEQAKDDSLSVAPQGYVEEAPVETYAPREDYRSTLQTADYAVDTGASSREAQGYERDHAVSTRSETAPEPSPEDDLFAELGSMATVDPINSAAAGSSANQFDTLFAELDTKPGVQSVAETANDIDDMAWPAAASAVPVVSDDELPPPPPEGYDLDAVAKAMHEGDPTLGNAGVLPPHTRAEKAAAPHAPASSRKGLYAAAAVLAVAVLGGVAFLFSDGSSIRIPDGPPPVIAGLAGPLKIYPDAEPKQDDQSSKLIYDRVGNVQDNSRERLVLPEKTQPAQLPPAPEGVVSSDPLVPGAPKKVRTLVVRPDGTIVDDQQPSAPLPNTPRTVSTTPVTATPAPPVQVEAPATTPSLSTPAIVSAATTAVGTVDQTSPAGIVPSVLPRKKPAVPTRTARVTQSGTSSGPLDLNNSASQIAPAAVQQAAPAVVSTAGGSIAAGTYVVQVTSQRSESAARETYSTLQRKFPSVLGNRNAVIVSAVLPDRGTFYRARIPMGSRADALNLCESLQGAGGDCFVRRN</sequence>
<feature type="region of interest" description="Disordered" evidence="1">
    <location>
        <begin position="536"/>
        <end position="557"/>
    </location>
</feature>
<accession>A0ABU8TQ03</accession>
<evidence type="ECO:0000256" key="1">
    <source>
        <dbReference type="SAM" id="MobiDB-lite"/>
    </source>
</evidence>
<feature type="region of interest" description="Disordered" evidence="1">
    <location>
        <begin position="307"/>
        <end position="336"/>
    </location>
</feature>
<feature type="region of interest" description="Disordered" evidence="1">
    <location>
        <begin position="238"/>
        <end position="260"/>
    </location>
</feature>
<reference evidence="3 4" key="1">
    <citation type="submission" date="2024-02" db="EMBL/GenBank/DDBJ databases">
        <title>Roseibium algae sp. nov., isolated from marine alga (Grateloupia sp.), showing potential in myo-inositol conversion.</title>
        <authorList>
            <person name="Wang Y."/>
        </authorList>
    </citation>
    <scope>NUCLEOTIDE SEQUENCE [LARGE SCALE GENOMIC DNA]</scope>
    <source>
        <strain evidence="3 4">H3510</strain>
    </source>
</reference>
<feature type="region of interest" description="Disordered" evidence="1">
    <location>
        <begin position="639"/>
        <end position="668"/>
    </location>
</feature>
<evidence type="ECO:0000313" key="4">
    <source>
        <dbReference type="Proteomes" id="UP001385499"/>
    </source>
</evidence>
<dbReference type="InterPro" id="IPR036680">
    <property type="entry name" value="SPOR-like_sf"/>
</dbReference>
<protein>
    <submittedName>
        <fullName evidence="3">SPOR domain-containing protein</fullName>
    </submittedName>
</protein>
<proteinExistence type="predicted"/>
<dbReference type="Gene3D" id="3.30.70.1070">
    <property type="entry name" value="Sporulation related repeat"/>
    <property type="match status" value="1"/>
</dbReference>
<dbReference type="RefSeq" id="WP_340276309.1">
    <property type="nucleotide sequence ID" value="NZ_JBAKIA010000014.1"/>
</dbReference>
<feature type="compositionally biased region" description="Low complexity" evidence="1">
    <location>
        <begin position="587"/>
        <end position="611"/>
    </location>
</feature>
<organism evidence="3 4">
    <name type="scientific">Roseibium algae</name>
    <dbReference type="NCBI Taxonomy" id="3123038"/>
    <lineage>
        <taxon>Bacteria</taxon>
        <taxon>Pseudomonadati</taxon>
        <taxon>Pseudomonadota</taxon>
        <taxon>Alphaproteobacteria</taxon>
        <taxon>Hyphomicrobiales</taxon>
        <taxon>Stappiaceae</taxon>
        <taxon>Roseibium</taxon>
    </lineage>
</organism>
<keyword evidence="4" id="KW-1185">Reference proteome</keyword>
<feature type="compositionally biased region" description="Polar residues" evidence="1">
    <location>
        <begin position="656"/>
        <end position="668"/>
    </location>
</feature>
<dbReference type="PROSITE" id="PS51724">
    <property type="entry name" value="SPOR"/>
    <property type="match status" value="1"/>
</dbReference>
<feature type="domain" description="SPOR" evidence="2">
    <location>
        <begin position="696"/>
        <end position="780"/>
    </location>
</feature>
<gene>
    <name evidence="3" type="ORF">V6575_18090</name>
</gene>
<dbReference type="InterPro" id="IPR007730">
    <property type="entry name" value="SPOR-like_dom"/>
</dbReference>
<dbReference type="Proteomes" id="UP001385499">
    <property type="component" value="Unassembled WGS sequence"/>
</dbReference>
<dbReference type="Pfam" id="PF05036">
    <property type="entry name" value="SPOR"/>
    <property type="match status" value="1"/>
</dbReference>
<dbReference type="EMBL" id="JBAKIA010000014">
    <property type="protein sequence ID" value="MEJ8476007.1"/>
    <property type="molecule type" value="Genomic_DNA"/>
</dbReference>